<keyword evidence="3" id="KW-1185">Reference proteome</keyword>
<feature type="compositionally biased region" description="Basic residues" evidence="1">
    <location>
        <begin position="215"/>
        <end position="228"/>
    </location>
</feature>
<feature type="region of interest" description="Disordered" evidence="1">
    <location>
        <begin position="99"/>
        <end position="237"/>
    </location>
</feature>
<protein>
    <submittedName>
        <fullName evidence="2">Uncharacterized protein</fullName>
    </submittedName>
</protein>
<feature type="region of interest" description="Disordered" evidence="1">
    <location>
        <begin position="19"/>
        <end position="54"/>
    </location>
</feature>
<feature type="compositionally biased region" description="Basic and acidic residues" evidence="1">
    <location>
        <begin position="20"/>
        <end position="54"/>
    </location>
</feature>
<gene>
    <name evidence="2" type="ORF">RRG08_049928</name>
</gene>
<reference evidence="2" key="1">
    <citation type="journal article" date="2023" name="G3 (Bethesda)">
        <title>A reference genome for the long-term kleptoplast-retaining sea slug Elysia crispata morphotype clarki.</title>
        <authorList>
            <person name="Eastman K.E."/>
            <person name="Pendleton A.L."/>
            <person name="Shaikh M.A."/>
            <person name="Suttiyut T."/>
            <person name="Ogas R."/>
            <person name="Tomko P."/>
            <person name="Gavelis G."/>
            <person name="Widhalm J.R."/>
            <person name="Wisecaver J.H."/>
        </authorList>
    </citation>
    <scope>NUCLEOTIDE SEQUENCE</scope>
    <source>
        <strain evidence="2">ECLA1</strain>
    </source>
</reference>
<dbReference type="AlphaFoldDB" id="A0AAE1CPU0"/>
<evidence type="ECO:0000313" key="2">
    <source>
        <dbReference type="EMBL" id="KAK3727305.1"/>
    </source>
</evidence>
<dbReference type="EMBL" id="JAWDGP010007247">
    <property type="protein sequence ID" value="KAK3727305.1"/>
    <property type="molecule type" value="Genomic_DNA"/>
</dbReference>
<evidence type="ECO:0000256" key="1">
    <source>
        <dbReference type="SAM" id="MobiDB-lite"/>
    </source>
</evidence>
<name>A0AAE1CPU0_9GAST</name>
<evidence type="ECO:0000313" key="3">
    <source>
        <dbReference type="Proteomes" id="UP001283361"/>
    </source>
</evidence>
<proteinExistence type="predicted"/>
<organism evidence="2 3">
    <name type="scientific">Elysia crispata</name>
    <name type="common">lettuce slug</name>
    <dbReference type="NCBI Taxonomy" id="231223"/>
    <lineage>
        <taxon>Eukaryota</taxon>
        <taxon>Metazoa</taxon>
        <taxon>Spiralia</taxon>
        <taxon>Lophotrochozoa</taxon>
        <taxon>Mollusca</taxon>
        <taxon>Gastropoda</taxon>
        <taxon>Heterobranchia</taxon>
        <taxon>Euthyneura</taxon>
        <taxon>Panpulmonata</taxon>
        <taxon>Sacoglossa</taxon>
        <taxon>Placobranchoidea</taxon>
        <taxon>Plakobranchidae</taxon>
        <taxon>Elysia</taxon>
    </lineage>
</organism>
<sequence>MNFSELLYDEEIQRIYGAVPRRDLTKIEKSRDKPGWQNKQEQREDETAHSPDDHTALDCSLFVTLTKMSRLRRELTEVQQQETPRTRLEIQTTCAHKNLGANSTSKHLSGHSDNRMSRDKQKQLETKADQLRGGRSWIWQEDGAVGGPSERQWRRQTSVRGSEYQVCRRQAIDRSAGRALRPTTTTLPPSNGGDGRGETRRQTTGSTGNMEDDKKKKKKNNNNNKRRKADTVSPRAAGWLSGDGVGFEAQDRKARRQLVANKVKIIGANHDRYLQKTNKPAVQNRHGYFR</sequence>
<feature type="compositionally biased region" description="Basic and acidic residues" evidence="1">
    <location>
        <begin position="110"/>
        <end position="132"/>
    </location>
</feature>
<comment type="caution">
    <text evidence="2">The sequence shown here is derived from an EMBL/GenBank/DDBJ whole genome shotgun (WGS) entry which is preliminary data.</text>
</comment>
<accession>A0AAE1CPU0</accession>
<dbReference type="Proteomes" id="UP001283361">
    <property type="component" value="Unassembled WGS sequence"/>
</dbReference>